<comment type="similarity">
    <text evidence="1">Belongs to the 'phage' integrase family.</text>
</comment>
<name>A0A6I0S7E1_BACT4</name>
<protein>
    <submittedName>
        <fullName evidence="6">DUF4102 domain-containing protein</fullName>
    </submittedName>
</protein>
<feature type="non-terminal residue" evidence="6">
    <location>
        <position position="212"/>
    </location>
</feature>
<evidence type="ECO:0000313" key="6">
    <source>
        <dbReference type="EMBL" id="KAB4450850.1"/>
    </source>
</evidence>
<dbReference type="InterPro" id="IPR011010">
    <property type="entry name" value="DNA_brk_join_enz"/>
</dbReference>
<dbReference type="Gene3D" id="3.30.160.390">
    <property type="entry name" value="Integrase, DNA-binding domain"/>
    <property type="match status" value="1"/>
</dbReference>
<dbReference type="SUPFAM" id="SSF56349">
    <property type="entry name" value="DNA breaking-rejoining enzymes"/>
    <property type="match status" value="1"/>
</dbReference>
<dbReference type="InterPro" id="IPR050808">
    <property type="entry name" value="Phage_Integrase"/>
</dbReference>
<dbReference type="Pfam" id="PF13356">
    <property type="entry name" value="Arm-DNA-bind_3"/>
    <property type="match status" value="1"/>
</dbReference>
<reference evidence="6 7" key="1">
    <citation type="journal article" date="2019" name="Nat. Med.">
        <title>A library of human gut bacterial isolates paired with longitudinal multiomics data enables mechanistic microbiome research.</title>
        <authorList>
            <person name="Poyet M."/>
            <person name="Groussin M."/>
            <person name="Gibbons S.M."/>
            <person name="Avila-Pacheco J."/>
            <person name="Jiang X."/>
            <person name="Kearney S.M."/>
            <person name="Perrotta A.R."/>
            <person name="Berdy B."/>
            <person name="Zhao S."/>
            <person name="Lieberman T.D."/>
            <person name="Swanson P.K."/>
            <person name="Smith M."/>
            <person name="Roesemann S."/>
            <person name="Alexander J.E."/>
            <person name="Rich S.A."/>
            <person name="Livny J."/>
            <person name="Vlamakis H."/>
            <person name="Clish C."/>
            <person name="Bullock K."/>
            <person name="Deik A."/>
            <person name="Scott J."/>
            <person name="Pierce K.A."/>
            <person name="Xavier R.J."/>
            <person name="Alm E.J."/>
        </authorList>
    </citation>
    <scope>NUCLEOTIDE SEQUENCE [LARGE SCALE GENOMIC DNA]</scope>
    <source>
        <strain evidence="6 7">BIOML-A162</strain>
    </source>
</reference>
<dbReference type="InterPro" id="IPR044068">
    <property type="entry name" value="CB"/>
</dbReference>
<evidence type="ECO:0000256" key="2">
    <source>
        <dbReference type="ARBA" id="ARBA00022908"/>
    </source>
</evidence>
<dbReference type="Pfam" id="PF22022">
    <property type="entry name" value="Phage_int_M"/>
    <property type="match status" value="1"/>
</dbReference>
<keyword evidence="3 4" id="KW-0238">DNA-binding</keyword>
<evidence type="ECO:0000256" key="4">
    <source>
        <dbReference type="PROSITE-ProRule" id="PRU01248"/>
    </source>
</evidence>
<sequence length="212" mass="24622">MPKQLKPLTNVEIAGAKPSSTDYELSDGEGLYLLVKTSGRKAWHFEYYHPVTKKRTKTSLGPYPVVTLAMARETRTKYRRLLWQGIDPRQHLAGIAEEKRLQNECTLEKVAEQWLKEKKRTSDLSEDHAKDVWRSLEMHVFPSLGSTPVTEIRPKMLKEHLTPLEEQGILETLRRVISRLNEIFRFAISEELIEFNPADNLVARFKKPKKQN</sequence>
<dbReference type="InterPro" id="IPR025166">
    <property type="entry name" value="Integrase_DNA_bind_dom"/>
</dbReference>
<evidence type="ECO:0000259" key="5">
    <source>
        <dbReference type="PROSITE" id="PS51900"/>
    </source>
</evidence>
<dbReference type="InterPro" id="IPR010998">
    <property type="entry name" value="Integrase_recombinase_N"/>
</dbReference>
<dbReference type="AlphaFoldDB" id="A0A6I0S7E1"/>
<evidence type="ECO:0000313" key="7">
    <source>
        <dbReference type="Proteomes" id="UP000436858"/>
    </source>
</evidence>
<evidence type="ECO:0000256" key="3">
    <source>
        <dbReference type="ARBA" id="ARBA00023125"/>
    </source>
</evidence>
<accession>A0A6I0S7E1</accession>
<dbReference type="Gene3D" id="1.10.150.130">
    <property type="match status" value="1"/>
</dbReference>
<evidence type="ECO:0000256" key="1">
    <source>
        <dbReference type="ARBA" id="ARBA00008857"/>
    </source>
</evidence>
<comment type="caution">
    <text evidence="6">The sequence shown here is derived from an EMBL/GenBank/DDBJ whole genome shotgun (WGS) entry which is preliminary data.</text>
</comment>
<dbReference type="Proteomes" id="UP000436858">
    <property type="component" value="Unassembled WGS sequence"/>
</dbReference>
<feature type="domain" description="Core-binding (CB)" evidence="5">
    <location>
        <begin position="105"/>
        <end position="188"/>
    </location>
</feature>
<proteinExistence type="inferred from homology"/>
<dbReference type="GO" id="GO:0015074">
    <property type="term" value="P:DNA integration"/>
    <property type="evidence" value="ECO:0007669"/>
    <property type="project" value="UniProtKB-KW"/>
</dbReference>
<dbReference type="PANTHER" id="PTHR30629:SF6">
    <property type="entry name" value="PROPHAGE INTEGRASE INTA-RELATED"/>
    <property type="match status" value="1"/>
</dbReference>
<dbReference type="EMBL" id="WCRY01000320">
    <property type="protein sequence ID" value="KAB4450850.1"/>
    <property type="molecule type" value="Genomic_DNA"/>
</dbReference>
<dbReference type="InterPro" id="IPR053876">
    <property type="entry name" value="Phage_int_M"/>
</dbReference>
<dbReference type="PROSITE" id="PS51900">
    <property type="entry name" value="CB"/>
    <property type="match status" value="1"/>
</dbReference>
<keyword evidence="2" id="KW-0229">DNA integration</keyword>
<dbReference type="InterPro" id="IPR038488">
    <property type="entry name" value="Integrase_DNA-bd_sf"/>
</dbReference>
<dbReference type="GO" id="GO:0003677">
    <property type="term" value="F:DNA binding"/>
    <property type="evidence" value="ECO:0007669"/>
    <property type="project" value="UniProtKB-UniRule"/>
</dbReference>
<gene>
    <name evidence="6" type="ORF">GAN91_30945</name>
</gene>
<organism evidence="6 7">
    <name type="scientific">Bacteroides thetaiotaomicron</name>
    <dbReference type="NCBI Taxonomy" id="818"/>
    <lineage>
        <taxon>Bacteria</taxon>
        <taxon>Pseudomonadati</taxon>
        <taxon>Bacteroidota</taxon>
        <taxon>Bacteroidia</taxon>
        <taxon>Bacteroidales</taxon>
        <taxon>Bacteroidaceae</taxon>
        <taxon>Bacteroides</taxon>
    </lineage>
</organism>
<dbReference type="PANTHER" id="PTHR30629">
    <property type="entry name" value="PROPHAGE INTEGRASE"/>
    <property type="match status" value="1"/>
</dbReference>